<dbReference type="Pfam" id="PF14461">
    <property type="entry name" value="Prok-E2_B"/>
    <property type="match status" value="1"/>
</dbReference>
<dbReference type="Proteomes" id="UP000298649">
    <property type="component" value="Plasmid pAtCFBP7129a"/>
</dbReference>
<name>A0A4D7Z482_AGRTU</name>
<proteinExistence type="predicted"/>
<dbReference type="GO" id="GO:0061503">
    <property type="term" value="F:tRNA threonylcarbamoyladenosine dehydratase"/>
    <property type="evidence" value="ECO:0007669"/>
    <property type="project" value="TreeGrafter"/>
</dbReference>
<dbReference type="GO" id="GO:0061504">
    <property type="term" value="P:cyclic threonylcarbamoyladenosine biosynthetic process"/>
    <property type="evidence" value="ECO:0007669"/>
    <property type="project" value="TreeGrafter"/>
</dbReference>
<evidence type="ECO:0000313" key="3">
    <source>
        <dbReference type="EMBL" id="QCL97719.1"/>
    </source>
</evidence>
<dbReference type="GO" id="GO:0008641">
    <property type="term" value="F:ubiquitin-like modifier activating enzyme activity"/>
    <property type="evidence" value="ECO:0007669"/>
    <property type="project" value="InterPro"/>
</dbReference>
<feature type="domain" description="Prokaryotic E2 family B" evidence="2">
    <location>
        <begin position="59"/>
        <end position="167"/>
    </location>
</feature>
<reference evidence="3 4" key="1">
    <citation type="submission" date="2019-04" db="EMBL/GenBank/DDBJ databases">
        <title>Complete genome sequence of Agrobacterium tumefaciens CFBP7129.</title>
        <authorList>
            <person name="Haryono M."/>
            <person name="Lin Y.-C."/>
            <person name="Lai E.-M."/>
            <person name="Kuo C.-H."/>
        </authorList>
    </citation>
    <scope>NUCLEOTIDE SEQUENCE [LARGE SCALE GENOMIC DNA]</scope>
    <source>
        <strain evidence="3 4">CFBP7129</strain>
        <plasmid evidence="4">patcfbp7129a</plasmid>
    </source>
</reference>
<dbReference type="PANTHER" id="PTHR43267:SF1">
    <property type="entry name" value="TRNA THREONYLCARBAMOYLADENOSINE DEHYDRATASE"/>
    <property type="match status" value="1"/>
</dbReference>
<dbReference type="InterPro" id="IPR035985">
    <property type="entry name" value="Ubiquitin-activating_enz"/>
</dbReference>
<sequence length="617" mass="67778">MLPRVKMPCTAAVALAMLELNDDVFDHIDEAVAAAVEQRFSAVEGTEWRRLERRDLLRYVGRNFEGGWRLSLKFSDGIKHLDVLITRWFPSISARIALVEHPPRLTWPHVEDDGVLCLLGNGFELDQDDPPAVVENLLSRSCRLIEELLCGEIIERDFQEEFLTYWAYDLCRPRRHYSLLRAAGPSREIWSWNGPAFTLLAETEEDVRDWLRKYTGLTKVYAILPAALLWFEAAPLPADYPQRARHIVNLARRAQGDGLGAVRSTLSDLNRAKTIVIGAPGRGGPGLVAATVDMPVAEASRGRGRLPSDGFRSGAVPTDILMDRVFGSQTISRSRVIRAEAEWIHGRGRDPRASRLLNSTVVLFGCGSVGSFVAASLLRAGVGKLHVVDCDTLEWSNVGRHHLGGQSVGLNKASEFAARSSAEYPHLNIVGHERTAESVVAEAPDWFSGADLIISTTGSGHADKLLNAWQNTHGRRIPVVYGWTEPFAGAGHALAVLENGPCLSSTVDNLGRSNFNMVTWTEGGLLEEPACGVHFAPYGPIELNHVTSLVCELALDCLLGREKESSHRIWAARKRHLQEFGGVWTEQALALMKGDPRGETVLDRQLPSCSCCSGGGL</sequence>
<dbReference type="Pfam" id="PF00899">
    <property type="entry name" value="ThiF"/>
    <property type="match status" value="1"/>
</dbReference>
<evidence type="ECO:0000259" key="2">
    <source>
        <dbReference type="Pfam" id="PF14461"/>
    </source>
</evidence>
<dbReference type="InterPro" id="IPR032701">
    <property type="entry name" value="Prok-E2_B_dom"/>
</dbReference>
<evidence type="ECO:0000259" key="1">
    <source>
        <dbReference type="Pfam" id="PF00899"/>
    </source>
</evidence>
<dbReference type="InterPro" id="IPR000594">
    <property type="entry name" value="ThiF_NAD_FAD-bd"/>
</dbReference>
<dbReference type="Gene3D" id="3.40.50.720">
    <property type="entry name" value="NAD(P)-binding Rossmann-like Domain"/>
    <property type="match status" value="1"/>
</dbReference>
<evidence type="ECO:0000313" key="4">
    <source>
        <dbReference type="Proteomes" id="UP000298649"/>
    </source>
</evidence>
<geneLocation type="plasmid" evidence="4">
    <name>patcfbp7129a</name>
</geneLocation>
<feature type="domain" description="THIF-type NAD/FAD binding fold" evidence="1">
    <location>
        <begin position="353"/>
        <end position="561"/>
    </location>
</feature>
<dbReference type="EMBL" id="CP039924">
    <property type="protein sequence ID" value="QCL97719.1"/>
    <property type="molecule type" value="Genomic_DNA"/>
</dbReference>
<organism evidence="3 4">
    <name type="scientific">Agrobacterium tumefaciens</name>
    <dbReference type="NCBI Taxonomy" id="358"/>
    <lineage>
        <taxon>Bacteria</taxon>
        <taxon>Pseudomonadati</taxon>
        <taxon>Pseudomonadota</taxon>
        <taxon>Alphaproteobacteria</taxon>
        <taxon>Hyphomicrobiales</taxon>
        <taxon>Rhizobiaceae</taxon>
        <taxon>Rhizobium/Agrobacterium group</taxon>
        <taxon>Agrobacterium</taxon>
        <taxon>Agrobacterium tumefaciens complex</taxon>
    </lineage>
</organism>
<dbReference type="InterPro" id="IPR045886">
    <property type="entry name" value="ThiF/MoeB/HesA"/>
</dbReference>
<dbReference type="CDD" id="cd01483">
    <property type="entry name" value="E1_enzyme_family"/>
    <property type="match status" value="1"/>
</dbReference>
<gene>
    <name evidence="3" type="ORF">CFBP7129_26225</name>
</gene>
<dbReference type="SUPFAM" id="SSF69572">
    <property type="entry name" value="Activating enzymes of the ubiquitin-like proteins"/>
    <property type="match status" value="1"/>
</dbReference>
<protein>
    <submittedName>
        <fullName evidence="3">Ubiquitin-activating enzyme</fullName>
    </submittedName>
</protein>
<dbReference type="PANTHER" id="PTHR43267">
    <property type="entry name" value="TRNA THREONYLCARBAMOYLADENOSINE DEHYDRATASE"/>
    <property type="match status" value="1"/>
</dbReference>
<keyword evidence="3" id="KW-0614">Plasmid</keyword>
<dbReference type="AlphaFoldDB" id="A0A4D7Z482"/>
<accession>A0A4D7Z482</accession>